<gene>
    <name evidence="1" type="ORF">BO66DRAFT_421845</name>
</gene>
<dbReference type="EMBL" id="KZ824970">
    <property type="protein sequence ID" value="RAH67962.1"/>
    <property type="molecule type" value="Genomic_DNA"/>
</dbReference>
<protein>
    <submittedName>
        <fullName evidence="1">P-loop containing nucleoside triphosphate hydrolase protein</fullName>
    </submittedName>
</protein>
<reference evidence="1" key="1">
    <citation type="submission" date="2018-02" db="EMBL/GenBank/DDBJ databases">
        <title>The genomes of Aspergillus section Nigri reveals drivers in fungal speciation.</title>
        <authorList>
            <consortium name="DOE Joint Genome Institute"/>
            <person name="Vesth T.C."/>
            <person name="Nybo J."/>
            <person name="Theobald S."/>
            <person name="Brandl J."/>
            <person name="Frisvad J.C."/>
            <person name="Nielsen K.F."/>
            <person name="Lyhne E.K."/>
            <person name="Kogle M.E."/>
            <person name="Kuo A."/>
            <person name="Riley R."/>
            <person name="Clum A."/>
            <person name="Nolan M."/>
            <person name="Lipzen A."/>
            <person name="Salamov A."/>
            <person name="Henrissat B."/>
            <person name="Wiebenga A."/>
            <person name="De vries R.P."/>
            <person name="Grigoriev I.V."/>
            <person name="Mortensen U.H."/>
            <person name="Andersen M.R."/>
            <person name="Baker S.E."/>
        </authorList>
    </citation>
    <scope>NUCLEOTIDE SEQUENCE</scope>
    <source>
        <strain evidence="1">CBS 121060</strain>
    </source>
</reference>
<evidence type="ECO:0000313" key="1">
    <source>
        <dbReference type="EMBL" id="RAH67962.1"/>
    </source>
</evidence>
<name>A0ACD1H354_9EURO</name>
<sequence length="682" mass="76725">MEQHIEDTECAIQTLYEGEPRCICCKNWVATPPAHLRPVPEADSEDIINQTALVVRMSKNHNDDAVVRPLTLHSIVVQSRALKQTLTEVFAGYQGITTAAMQQQQQQQPKLVFRAPFHAFIYRWGAFTAILERQRHDDPFAAGFTQLLYEILDGELGDLRAEMHSLLAQRVITYSLLWALFEPGTNVVARDDEHEDTFCRVDSPDYYGPKEQAYFQIAARSVDWNGTRFGYRHRKFRVDRFSGTREIRGLPVYPVVFHPAQEEAEGKAIARGRRFRELAGRHYMAYSGVIQYGNASSQFQRYMDGRIVVDADGYLHANPTKSVPLEPLDAELTAPRIAVADDKHVERPLNPSAFLTLAPQGCFMTPECYDGSKGFSARLGHVAGPEAGRGTLISLTCSEDQDKDLTEADLLICEPRVLGYSLQHKVWATFNVPDITPIVWNDTAFSTLMLPPSYKDLVLSFVEGQAAHRDVFDDVIEGKGQGIIMLLVGNPGTGKTLTAEAIADQVRKPLYALSAGELGQQAEGVERRLSTVLELTERWDTVLLFDECDVFLQERSGSQMQHNEVVAVFLRWLEYYRGIMIMTSNRADAIDRAFQSRIHLTLHYPDLDGAAREQIWRRCLTRSKCQHALTDEEVRRLALVTINGRQIKNTVRVAALLAAQGKTCLGMEQINIVLQATRMIAA</sequence>
<dbReference type="Proteomes" id="UP000249661">
    <property type="component" value="Unassembled WGS sequence"/>
</dbReference>
<accession>A0ACD1H354</accession>
<proteinExistence type="predicted"/>
<organism evidence="1 2">
    <name type="scientific">Aspergillus aculeatinus CBS 121060</name>
    <dbReference type="NCBI Taxonomy" id="1448322"/>
    <lineage>
        <taxon>Eukaryota</taxon>
        <taxon>Fungi</taxon>
        <taxon>Dikarya</taxon>
        <taxon>Ascomycota</taxon>
        <taxon>Pezizomycotina</taxon>
        <taxon>Eurotiomycetes</taxon>
        <taxon>Eurotiomycetidae</taxon>
        <taxon>Eurotiales</taxon>
        <taxon>Aspergillaceae</taxon>
        <taxon>Aspergillus</taxon>
        <taxon>Aspergillus subgen. Circumdati</taxon>
    </lineage>
</organism>
<evidence type="ECO:0000313" key="2">
    <source>
        <dbReference type="Proteomes" id="UP000249661"/>
    </source>
</evidence>
<keyword evidence="1" id="KW-0378">Hydrolase</keyword>
<keyword evidence="2" id="KW-1185">Reference proteome</keyword>